<dbReference type="GeneID" id="38785908"/>
<dbReference type="AlphaFoldDB" id="A0A401H3L0"/>
<dbReference type="Proteomes" id="UP000287166">
    <property type="component" value="Unassembled WGS sequence"/>
</dbReference>
<gene>
    <name evidence="1" type="ORF">SCP_1403990</name>
</gene>
<comment type="caution">
    <text evidence="1">The sequence shown here is derived from an EMBL/GenBank/DDBJ whole genome shotgun (WGS) entry which is preliminary data.</text>
</comment>
<accession>A0A401H3L0</accession>
<organism evidence="1 2">
    <name type="scientific">Sparassis crispa</name>
    <dbReference type="NCBI Taxonomy" id="139825"/>
    <lineage>
        <taxon>Eukaryota</taxon>
        <taxon>Fungi</taxon>
        <taxon>Dikarya</taxon>
        <taxon>Basidiomycota</taxon>
        <taxon>Agaricomycotina</taxon>
        <taxon>Agaricomycetes</taxon>
        <taxon>Polyporales</taxon>
        <taxon>Sparassidaceae</taxon>
        <taxon>Sparassis</taxon>
    </lineage>
</organism>
<keyword evidence="2" id="KW-1185">Reference proteome</keyword>
<protein>
    <submittedName>
        <fullName evidence="1">Uncharacterized protein</fullName>
    </submittedName>
</protein>
<evidence type="ECO:0000313" key="2">
    <source>
        <dbReference type="Proteomes" id="UP000287166"/>
    </source>
</evidence>
<dbReference type="InParanoid" id="A0A401H3L0"/>
<evidence type="ECO:0000313" key="1">
    <source>
        <dbReference type="EMBL" id="GBE88991.1"/>
    </source>
</evidence>
<sequence length="68" mass="7370">MIGAVVSVSPVEPDPDIRNVLDRIERSGGARTLGAQRPLLCGRSSYDSAPTFKCSAFACYELHDVFQV</sequence>
<name>A0A401H3L0_9APHY</name>
<proteinExistence type="predicted"/>
<reference evidence="1 2" key="1">
    <citation type="journal article" date="2018" name="Sci. Rep.">
        <title>Genome sequence of the cauliflower mushroom Sparassis crispa (Hanabiratake) and its association with beneficial usage.</title>
        <authorList>
            <person name="Kiyama R."/>
            <person name="Furutani Y."/>
            <person name="Kawaguchi K."/>
            <person name="Nakanishi T."/>
        </authorList>
    </citation>
    <scope>NUCLEOTIDE SEQUENCE [LARGE SCALE GENOMIC DNA]</scope>
</reference>
<dbReference type="EMBL" id="BFAD01000014">
    <property type="protein sequence ID" value="GBE88991.1"/>
    <property type="molecule type" value="Genomic_DNA"/>
</dbReference>
<dbReference type="RefSeq" id="XP_027619904.1">
    <property type="nucleotide sequence ID" value="XM_027764103.1"/>
</dbReference>